<evidence type="ECO:0000313" key="2">
    <source>
        <dbReference type="EMBL" id="MFC3208123.1"/>
    </source>
</evidence>
<dbReference type="Proteomes" id="UP001595583">
    <property type="component" value="Unassembled WGS sequence"/>
</dbReference>
<keyword evidence="3" id="KW-1185">Reference proteome</keyword>
<reference evidence="3" key="1">
    <citation type="journal article" date="2019" name="Int. J. Syst. Evol. Microbiol.">
        <title>The Global Catalogue of Microorganisms (GCM) 10K type strain sequencing project: providing services to taxonomists for standard genome sequencing and annotation.</title>
        <authorList>
            <consortium name="The Broad Institute Genomics Platform"/>
            <consortium name="The Broad Institute Genome Sequencing Center for Infectious Disease"/>
            <person name="Wu L."/>
            <person name="Ma J."/>
        </authorList>
    </citation>
    <scope>NUCLEOTIDE SEQUENCE [LARGE SCALE GENOMIC DNA]</scope>
    <source>
        <strain evidence="3">KCTC 52165</strain>
    </source>
</reference>
<feature type="compositionally biased region" description="Basic and acidic residues" evidence="1">
    <location>
        <begin position="9"/>
        <end position="20"/>
    </location>
</feature>
<feature type="region of interest" description="Disordered" evidence="1">
    <location>
        <begin position="1"/>
        <end position="20"/>
    </location>
</feature>
<protein>
    <submittedName>
        <fullName evidence="2">Uncharacterized protein</fullName>
    </submittedName>
</protein>
<proteinExistence type="predicted"/>
<accession>A0ABV7KF03</accession>
<dbReference type="EMBL" id="JBHRTK010000016">
    <property type="protein sequence ID" value="MFC3208123.1"/>
    <property type="molecule type" value="Genomic_DNA"/>
</dbReference>
<name>A0ABV7KF03_9HYPH</name>
<organism evidence="2 3">
    <name type="scientific">Aquamicrobium soli</name>
    <dbReference type="NCBI Taxonomy" id="1811518"/>
    <lineage>
        <taxon>Bacteria</taxon>
        <taxon>Pseudomonadati</taxon>
        <taxon>Pseudomonadota</taxon>
        <taxon>Alphaproteobacteria</taxon>
        <taxon>Hyphomicrobiales</taxon>
        <taxon>Phyllobacteriaceae</taxon>
        <taxon>Aquamicrobium</taxon>
    </lineage>
</organism>
<evidence type="ECO:0000256" key="1">
    <source>
        <dbReference type="SAM" id="MobiDB-lite"/>
    </source>
</evidence>
<sequence>MKSPAARQAELDRSRRKSAEMREMIREAAEGMALVGMGSGATIPWQHIESRRIWDGYPDNRSLTGRIMGDPIYERSALAGMA</sequence>
<evidence type="ECO:0000313" key="3">
    <source>
        <dbReference type="Proteomes" id="UP001595583"/>
    </source>
</evidence>
<comment type="caution">
    <text evidence="2">The sequence shown here is derived from an EMBL/GenBank/DDBJ whole genome shotgun (WGS) entry which is preliminary data.</text>
</comment>
<dbReference type="RefSeq" id="WP_378222978.1">
    <property type="nucleotide sequence ID" value="NZ_JBHRTK010000016.1"/>
</dbReference>
<gene>
    <name evidence="2" type="ORF">ACFOHJ_18015</name>
</gene>